<dbReference type="Proteomes" id="UP001494902">
    <property type="component" value="Unassembled WGS sequence"/>
</dbReference>
<dbReference type="Pfam" id="PF00294">
    <property type="entry name" value="PfkB"/>
    <property type="match status" value="1"/>
</dbReference>
<keyword evidence="2 4" id="KW-0808">Transferase</keyword>
<name>A0ABV1KEH0_9PSEU</name>
<comment type="similarity">
    <text evidence="1 4">Belongs to the carbohydrate kinase PfkB family.</text>
</comment>
<evidence type="ECO:0000259" key="5">
    <source>
        <dbReference type="Pfam" id="PF00294"/>
    </source>
</evidence>
<dbReference type="SUPFAM" id="SSF53613">
    <property type="entry name" value="Ribokinase-like"/>
    <property type="match status" value="1"/>
</dbReference>
<dbReference type="InterPro" id="IPR002139">
    <property type="entry name" value="Ribo/fructo_kinase"/>
</dbReference>
<reference evidence="6 7" key="1">
    <citation type="submission" date="2024-03" db="EMBL/GenBank/DDBJ databases">
        <title>Draft genome sequence of Pseudonocardia nematodicida JCM 31783.</title>
        <authorList>
            <person name="Butdee W."/>
            <person name="Duangmal K."/>
        </authorList>
    </citation>
    <scope>NUCLEOTIDE SEQUENCE [LARGE SCALE GENOMIC DNA]</scope>
    <source>
        <strain evidence="6 7">JCM 31783</strain>
    </source>
</reference>
<dbReference type="Gene3D" id="3.40.1190.20">
    <property type="match status" value="1"/>
</dbReference>
<dbReference type="PANTHER" id="PTHR43320">
    <property type="entry name" value="SUGAR KINASE"/>
    <property type="match status" value="1"/>
</dbReference>
<comment type="caution">
    <text evidence="6">The sequence shown here is derived from an EMBL/GenBank/DDBJ whole genome shotgun (WGS) entry which is preliminary data.</text>
</comment>
<protein>
    <submittedName>
        <fullName evidence="6">Sugar kinase</fullName>
    </submittedName>
</protein>
<keyword evidence="7" id="KW-1185">Reference proteome</keyword>
<gene>
    <name evidence="6" type="ORF">WIS52_19845</name>
</gene>
<keyword evidence="3 4" id="KW-0418">Kinase</keyword>
<accession>A0ABV1KEH0</accession>
<dbReference type="EMBL" id="JBEDNQ010000008">
    <property type="protein sequence ID" value="MEQ3552729.1"/>
    <property type="molecule type" value="Genomic_DNA"/>
</dbReference>
<dbReference type="InterPro" id="IPR052700">
    <property type="entry name" value="Carb_kinase_PfkB-like"/>
</dbReference>
<evidence type="ECO:0000313" key="7">
    <source>
        <dbReference type="Proteomes" id="UP001494902"/>
    </source>
</evidence>
<sequence>MVTVGESLGLVRAARPGGLRHVRDARIGFGGAESNAAIGLSRLGVDTTWIGRLGTDPLGDLVEAELRAEAVRPVVVRDPGRPTALMLKDHRIRGSSQVRYYRRDSAGSALSVDDLPHDVIEAADHLHLTGITPALSDGARRAVFAALEIAEAGGLSVSFDVNHRPALWSADQARGVYTELAGRADVVFAGQDEAELLTGGAGGPTELARRVRELGAGEVVVKLGDRGCIVSAGDSLETVPAVRVDVVDTVGAGDAFVAGYLAAAFGGRDPAARARLGATAGAFACLTDGDWEGCPRTDELGLVGAADPVTR</sequence>
<dbReference type="PRINTS" id="PR00990">
    <property type="entry name" value="RIBOKINASE"/>
</dbReference>
<evidence type="ECO:0000256" key="2">
    <source>
        <dbReference type="ARBA" id="ARBA00022679"/>
    </source>
</evidence>
<dbReference type="InterPro" id="IPR029056">
    <property type="entry name" value="Ribokinase-like"/>
</dbReference>
<evidence type="ECO:0000256" key="4">
    <source>
        <dbReference type="RuleBase" id="RU003704"/>
    </source>
</evidence>
<dbReference type="InterPro" id="IPR002173">
    <property type="entry name" value="Carboh/pur_kinase_PfkB_CS"/>
</dbReference>
<evidence type="ECO:0000256" key="1">
    <source>
        <dbReference type="ARBA" id="ARBA00010688"/>
    </source>
</evidence>
<evidence type="ECO:0000313" key="6">
    <source>
        <dbReference type="EMBL" id="MEQ3552729.1"/>
    </source>
</evidence>
<dbReference type="RefSeq" id="WP_349299799.1">
    <property type="nucleotide sequence ID" value="NZ_JBEDNQ010000008.1"/>
</dbReference>
<feature type="domain" description="Carbohydrate kinase PfkB" evidence="5">
    <location>
        <begin position="17"/>
        <end position="289"/>
    </location>
</feature>
<dbReference type="InterPro" id="IPR011611">
    <property type="entry name" value="PfkB_dom"/>
</dbReference>
<dbReference type="CDD" id="cd01166">
    <property type="entry name" value="KdgK"/>
    <property type="match status" value="1"/>
</dbReference>
<proteinExistence type="inferred from homology"/>
<dbReference type="PANTHER" id="PTHR43320:SF2">
    <property type="entry name" value="2-DEHYDRO-3-DEOXYGLUCONOKINASE_2-DEHYDRO-3-DEOXYGALACTONOKINASE"/>
    <property type="match status" value="1"/>
</dbReference>
<dbReference type="PROSITE" id="PS00584">
    <property type="entry name" value="PFKB_KINASES_2"/>
    <property type="match status" value="1"/>
</dbReference>
<evidence type="ECO:0000256" key="3">
    <source>
        <dbReference type="ARBA" id="ARBA00022777"/>
    </source>
</evidence>
<dbReference type="GO" id="GO:0016301">
    <property type="term" value="F:kinase activity"/>
    <property type="evidence" value="ECO:0007669"/>
    <property type="project" value="UniProtKB-KW"/>
</dbReference>
<organism evidence="6 7">
    <name type="scientific">Pseudonocardia nematodicida</name>
    <dbReference type="NCBI Taxonomy" id="1206997"/>
    <lineage>
        <taxon>Bacteria</taxon>
        <taxon>Bacillati</taxon>
        <taxon>Actinomycetota</taxon>
        <taxon>Actinomycetes</taxon>
        <taxon>Pseudonocardiales</taxon>
        <taxon>Pseudonocardiaceae</taxon>
        <taxon>Pseudonocardia</taxon>
    </lineage>
</organism>